<keyword evidence="3 7" id="KW-0812">Transmembrane</keyword>
<dbReference type="PIRSF" id="PIRSF035875">
    <property type="entry name" value="RNase_BN"/>
    <property type="match status" value="1"/>
</dbReference>
<dbReference type="PANTHER" id="PTHR30213:SF0">
    <property type="entry name" value="UPF0761 MEMBRANE PROTEIN YIHY"/>
    <property type="match status" value="1"/>
</dbReference>
<keyword evidence="2" id="KW-1003">Cell membrane</keyword>
<dbReference type="Proteomes" id="UP001652445">
    <property type="component" value="Unassembled WGS sequence"/>
</dbReference>
<keyword evidence="9" id="KW-1185">Reference proteome</keyword>
<dbReference type="PANTHER" id="PTHR30213">
    <property type="entry name" value="INNER MEMBRANE PROTEIN YHJD"/>
    <property type="match status" value="1"/>
</dbReference>
<protein>
    <submittedName>
        <fullName evidence="8">YihY/virulence factor BrkB family protein</fullName>
    </submittedName>
</protein>
<feature type="transmembrane region" description="Helical" evidence="7">
    <location>
        <begin position="62"/>
        <end position="83"/>
    </location>
</feature>
<keyword evidence="4 7" id="KW-1133">Transmembrane helix</keyword>
<dbReference type="EMBL" id="JAOQIO010000107">
    <property type="protein sequence ID" value="MCU6796692.1"/>
    <property type="molecule type" value="Genomic_DNA"/>
</dbReference>
<dbReference type="InterPro" id="IPR017039">
    <property type="entry name" value="Virul_fac_BrkB"/>
</dbReference>
<dbReference type="RefSeq" id="WP_262687537.1">
    <property type="nucleotide sequence ID" value="NZ_JAOQIO010000107.1"/>
</dbReference>
<name>A0ABT2USB4_9BACL</name>
<evidence type="ECO:0000313" key="8">
    <source>
        <dbReference type="EMBL" id="MCU6796692.1"/>
    </source>
</evidence>
<evidence type="ECO:0000256" key="4">
    <source>
        <dbReference type="ARBA" id="ARBA00022989"/>
    </source>
</evidence>
<organism evidence="8 9">
    <name type="scientific">Paenibacillus baimaensis</name>
    <dbReference type="NCBI Taxonomy" id="2982185"/>
    <lineage>
        <taxon>Bacteria</taxon>
        <taxon>Bacillati</taxon>
        <taxon>Bacillota</taxon>
        <taxon>Bacilli</taxon>
        <taxon>Bacillales</taxon>
        <taxon>Paenibacillaceae</taxon>
        <taxon>Paenibacillus</taxon>
    </lineage>
</organism>
<evidence type="ECO:0000256" key="6">
    <source>
        <dbReference type="SAM" id="MobiDB-lite"/>
    </source>
</evidence>
<accession>A0ABT2USB4</accession>
<evidence type="ECO:0000256" key="7">
    <source>
        <dbReference type="SAM" id="Phobius"/>
    </source>
</evidence>
<proteinExistence type="predicted"/>
<dbReference type="Pfam" id="PF03631">
    <property type="entry name" value="Virul_fac_BrkB"/>
    <property type="match status" value="1"/>
</dbReference>
<sequence>MAKAVDPAKKNRAPVEWTQHSQLPQSSEGPGVRKKHFSLMSFAQSLYGRFEDDDVPAMGAQLTYYLILSFFPFLIFVFAVLSYSDISVSDAIKNVSSVLPQLSDQMIVDVFTELQKSRNGSLLSIGLLATLWSASNGINAVVKALNKAYDVEENRPFWKARGISFIFTIILAVLIFLSMILLIFGKVIGETIYRVTQLPGNFEVLWGIAQYVIPLITMVCAFVLLYKYTPNLRLRFREVIPGAVFATLGWVVTSILFSFYVNNFGNYTKTYGSIGGIIVLLTWLYLSSILIILGGEMNATLHFDREGKTKDGAKKFAFPLLFGRKSKKK</sequence>
<evidence type="ECO:0000256" key="2">
    <source>
        <dbReference type="ARBA" id="ARBA00022475"/>
    </source>
</evidence>
<feature type="transmembrane region" description="Helical" evidence="7">
    <location>
        <begin position="204"/>
        <end position="226"/>
    </location>
</feature>
<feature type="transmembrane region" description="Helical" evidence="7">
    <location>
        <begin position="238"/>
        <end position="261"/>
    </location>
</feature>
<feature type="transmembrane region" description="Helical" evidence="7">
    <location>
        <begin position="122"/>
        <end position="142"/>
    </location>
</feature>
<feature type="transmembrane region" description="Helical" evidence="7">
    <location>
        <begin position="273"/>
        <end position="295"/>
    </location>
</feature>
<feature type="compositionally biased region" description="Polar residues" evidence="6">
    <location>
        <begin position="18"/>
        <end position="28"/>
    </location>
</feature>
<reference evidence="8 9" key="1">
    <citation type="submission" date="2022-09" db="EMBL/GenBank/DDBJ databases">
        <authorList>
            <person name="Han X.L."/>
            <person name="Wang Q."/>
            <person name="Lu T."/>
        </authorList>
    </citation>
    <scope>NUCLEOTIDE SEQUENCE [LARGE SCALE GENOMIC DNA]</scope>
    <source>
        <strain evidence="8 9">WQ 127069</strain>
    </source>
</reference>
<evidence type="ECO:0000256" key="3">
    <source>
        <dbReference type="ARBA" id="ARBA00022692"/>
    </source>
</evidence>
<comment type="subcellular location">
    <subcellularLocation>
        <location evidence="1">Cell membrane</location>
        <topology evidence="1">Multi-pass membrane protein</topology>
    </subcellularLocation>
</comment>
<evidence type="ECO:0000256" key="1">
    <source>
        <dbReference type="ARBA" id="ARBA00004651"/>
    </source>
</evidence>
<feature type="region of interest" description="Disordered" evidence="6">
    <location>
        <begin position="1"/>
        <end position="32"/>
    </location>
</feature>
<gene>
    <name evidence="8" type="ORF">OB236_31655</name>
</gene>
<keyword evidence="5 7" id="KW-0472">Membrane</keyword>
<evidence type="ECO:0000256" key="5">
    <source>
        <dbReference type="ARBA" id="ARBA00023136"/>
    </source>
</evidence>
<feature type="transmembrane region" description="Helical" evidence="7">
    <location>
        <begin position="163"/>
        <end position="184"/>
    </location>
</feature>
<comment type="caution">
    <text evidence="8">The sequence shown here is derived from an EMBL/GenBank/DDBJ whole genome shotgun (WGS) entry which is preliminary data.</text>
</comment>
<dbReference type="NCBIfam" id="TIGR00765">
    <property type="entry name" value="yihY_not_rbn"/>
    <property type="match status" value="1"/>
</dbReference>
<evidence type="ECO:0000313" key="9">
    <source>
        <dbReference type="Proteomes" id="UP001652445"/>
    </source>
</evidence>